<dbReference type="InterPro" id="IPR010982">
    <property type="entry name" value="Lambda_DNA-bd_dom_sf"/>
</dbReference>
<dbReference type="Gene3D" id="1.10.260.40">
    <property type="entry name" value="lambda repressor-like DNA-binding domains"/>
    <property type="match status" value="1"/>
</dbReference>
<evidence type="ECO:0000313" key="7">
    <source>
        <dbReference type="Proteomes" id="UP001156140"/>
    </source>
</evidence>
<dbReference type="Pfam" id="PF13377">
    <property type="entry name" value="Peripla_BP_3"/>
    <property type="match status" value="1"/>
</dbReference>
<evidence type="ECO:0000313" key="6">
    <source>
        <dbReference type="EMBL" id="MCI0127325.1"/>
    </source>
</evidence>
<feature type="region of interest" description="Disordered" evidence="4">
    <location>
        <begin position="1"/>
        <end position="20"/>
    </location>
</feature>
<evidence type="ECO:0000256" key="3">
    <source>
        <dbReference type="ARBA" id="ARBA00023163"/>
    </source>
</evidence>
<keyword evidence="2" id="KW-0238">DNA-binding</keyword>
<dbReference type="PROSITE" id="PS50932">
    <property type="entry name" value="HTH_LACI_2"/>
    <property type="match status" value="1"/>
</dbReference>
<reference evidence="6" key="1">
    <citation type="submission" date="2022-03" db="EMBL/GenBank/DDBJ databases">
        <title>The complete genome sequence of a Methyloterrigena soli.</title>
        <authorList>
            <person name="Zi Z."/>
        </authorList>
    </citation>
    <scope>NUCLEOTIDE SEQUENCE</scope>
    <source>
        <strain evidence="6">M48</strain>
    </source>
</reference>
<dbReference type="SMART" id="SM00354">
    <property type="entry name" value="HTH_LACI"/>
    <property type="match status" value="1"/>
</dbReference>
<keyword evidence="7" id="KW-1185">Reference proteome</keyword>
<feature type="domain" description="HTH lacI-type" evidence="5">
    <location>
        <begin position="18"/>
        <end position="72"/>
    </location>
</feature>
<protein>
    <submittedName>
        <fullName evidence="6">Substrate-binding domain-containing protein</fullName>
    </submittedName>
</protein>
<organism evidence="6 7">
    <name type="scientific">Paradevosia shaoguanensis</name>
    <dbReference type="NCBI Taxonomy" id="1335043"/>
    <lineage>
        <taxon>Bacteria</taxon>
        <taxon>Pseudomonadati</taxon>
        <taxon>Pseudomonadota</taxon>
        <taxon>Alphaproteobacteria</taxon>
        <taxon>Hyphomicrobiales</taxon>
        <taxon>Devosiaceae</taxon>
        <taxon>Paradevosia</taxon>
    </lineage>
</organism>
<name>A0AA41QMM8_9HYPH</name>
<dbReference type="InterPro" id="IPR028082">
    <property type="entry name" value="Peripla_BP_I"/>
</dbReference>
<dbReference type="EMBL" id="JALAZD010000001">
    <property type="protein sequence ID" value="MCI0127325.1"/>
    <property type="molecule type" value="Genomic_DNA"/>
</dbReference>
<dbReference type="InterPro" id="IPR046335">
    <property type="entry name" value="LacI/GalR-like_sensor"/>
</dbReference>
<keyword evidence="3" id="KW-0804">Transcription</keyword>
<sequence length="347" mass="38351">MSDDSADTERTREHPGSSTALDVAKAAKVSRIMVSRAFNPEASVRPDKRQHILDVAASLGYHPDMAARAMVTRRSNLVAVVVSTLANPWEAQEIDALTAVLQEDGLAVMVFRMEHKSRLQFNFAHIRAYRPAAVIAYMDDLKPHQLRRAFGNSPAIYPVYGAHAPTDHDEHMVDRLHVEQHEGIANAVRLLAGTGRKRLLYVRGEGAASDLDRVDALEEALAEHSIVFEAAIDGNFDYATTRAAVINYWRREGQPDAIFAANDTSAFGAIDALRYDLGVSVPQQCAVVGFDNIREAAWQAYNLTTIGVDLRERVQALRRMVAARVSEPRARSMVETIRARLVVRGTA</sequence>
<dbReference type="SUPFAM" id="SSF47413">
    <property type="entry name" value="lambda repressor-like DNA-binding domains"/>
    <property type="match status" value="1"/>
</dbReference>
<dbReference type="RefSeq" id="WP_035034957.1">
    <property type="nucleotide sequence ID" value="NZ_CP068983.1"/>
</dbReference>
<dbReference type="AlphaFoldDB" id="A0AA41QMM8"/>
<dbReference type="InterPro" id="IPR000843">
    <property type="entry name" value="HTH_LacI"/>
</dbReference>
<evidence type="ECO:0000256" key="1">
    <source>
        <dbReference type="ARBA" id="ARBA00023015"/>
    </source>
</evidence>
<comment type="caution">
    <text evidence="6">The sequence shown here is derived from an EMBL/GenBank/DDBJ whole genome shotgun (WGS) entry which is preliminary data.</text>
</comment>
<dbReference type="GO" id="GO:0000976">
    <property type="term" value="F:transcription cis-regulatory region binding"/>
    <property type="evidence" value="ECO:0007669"/>
    <property type="project" value="TreeGrafter"/>
</dbReference>
<evidence type="ECO:0000256" key="2">
    <source>
        <dbReference type="ARBA" id="ARBA00023125"/>
    </source>
</evidence>
<keyword evidence="1" id="KW-0805">Transcription regulation</keyword>
<dbReference type="GO" id="GO:0003700">
    <property type="term" value="F:DNA-binding transcription factor activity"/>
    <property type="evidence" value="ECO:0007669"/>
    <property type="project" value="TreeGrafter"/>
</dbReference>
<gene>
    <name evidence="6" type="ORF">ML536_10860</name>
</gene>
<dbReference type="Pfam" id="PF00356">
    <property type="entry name" value="LacI"/>
    <property type="match status" value="1"/>
</dbReference>
<dbReference type="PANTHER" id="PTHR30146:SF109">
    <property type="entry name" value="HTH-TYPE TRANSCRIPTIONAL REGULATOR GALS"/>
    <property type="match status" value="1"/>
</dbReference>
<accession>A0AA41QMM8</accession>
<evidence type="ECO:0000259" key="5">
    <source>
        <dbReference type="PROSITE" id="PS50932"/>
    </source>
</evidence>
<dbReference type="Proteomes" id="UP001156140">
    <property type="component" value="Unassembled WGS sequence"/>
</dbReference>
<evidence type="ECO:0000256" key="4">
    <source>
        <dbReference type="SAM" id="MobiDB-lite"/>
    </source>
</evidence>
<dbReference type="CDD" id="cd01392">
    <property type="entry name" value="HTH_LacI"/>
    <property type="match status" value="1"/>
</dbReference>
<dbReference type="SUPFAM" id="SSF53822">
    <property type="entry name" value="Periplasmic binding protein-like I"/>
    <property type="match status" value="1"/>
</dbReference>
<dbReference type="Gene3D" id="3.40.50.2300">
    <property type="match status" value="2"/>
</dbReference>
<dbReference type="PANTHER" id="PTHR30146">
    <property type="entry name" value="LACI-RELATED TRANSCRIPTIONAL REPRESSOR"/>
    <property type="match status" value="1"/>
</dbReference>
<proteinExistence type="predicted"/>